<name>A0A1Y3MGW7_9BACI</name>
<organism evidence="1 2">
    <name type="scientific">Bacillus pseudomycoides</name>
    <dbReference type="NCBI Taxonomy" id="64104"/>
    <lineage>
        <taxon>Bacteria</taxon>
        <taxon>Bacillati</taxon>
        <taxon>Bacillota</taxon>
        <taxon>Bacilli</taxon>
        <taxon>Bacillales</taxon>
        <taxon>Bacillaceae</taxon>
        <taxon>Bacillus</taxon>
        <taxon>Bacillus cereus group</taxon>
    </lineage>
</organism>
<dbReference type="AlphaFoldDB" id="A0A1Y3MGW7"/>
<proteinExistence type="predicted"/>
<protein>
    <submittedName>
        <fullName evidence="1">Uncharacterized protein</fullName>
    </submittedName>
</protein>
<dbReference type="RefSeq" id="WP_088093829.1">
    <property type="nucleotide sequence ID" value="NZ_JARHXM010000144.1"/>
</dbReference>
<comment type="caution">
    <text evidence="1">The sequence shown here is derived from an EMBL/GenBank/DDBJ whole genome shotgun (WGS) entry which is preliminary data.</text>
</comment>
<accession>A0A1Y3MGW7</accession>
<reference evidence="1 2" key="1">
    <citation type="submission" date="2017-02" db="EMBL/GenBank/DDBJ databases">
        <title>Bacillus pseudomycoides isolate FSL K6-0042.</title>
        <authorList>
            <person name="Kovac J."/>
        </authorList>
    </citation>
    <scope>NUCLEOTIDE SEQUENCE [LARGE SCALE GENOMIC DNA]</scope>
    <source>
        <strain evidence="1 2">FSL K6-0042</strain>
    </source>
</reference>
<dbReference type="EMBL" id="MWPX01000006">
    <property type="protein sequence ID" value="OUM49296.1"/>
    <property type="molecule type" value="Genomic_DNA"/>
</dbReference>
<dbReference type="Proteomes" id="UP000195321">
    <property type="component" value="Unassembled WGS sequence"/>
</dbReference>
<sequence length="281" mass="32504">MTILSEAFHVATTNSRLRELANLDALKREQREHDKKSFKSEGDSFTNTNMKEITKLIESMDDTTLGYLLIIQSYLRYDGTLGTTKTPFTKVKDFQGILNLKARKTKDVISKLTEKGVLCLNEDKVYCMNPIYHFRGKVPRSQVKDNIKLIIKSIRALRDAKVKAKDLSTVYFLLPYVTYGHNILASNPNERQLEKIDTLNLKQISTIIGVADTNKVLQKIRRVTFEHEKYGTLYAFAQVRKGDKEYHFKANLLLMRRISEREHSLQVHEMLIADFIVKSKK</sequence>
<gene>
    <name evidence="1" type="ORF">BW425_07700</name>
</gene>
<evidence type="ECO:0000313" key="2">
    <source>
        <dbReference type="Proteomes" id="UP000195321"/>
    </source>
</evidence>
<evidence type="ECO:0000313" key="1">
    <source>
        <dbReference type="EMBL" id="OUM49296.1"/>
    </source>
</evidence>